<dbReference type="OrthoDB" id="9801549at2"/>
<dbReference type="GO" id="GO:0005737">
    <property type="term" value="C:cytoplasm"/>
    <property type="evidence" value="ECO:0007669"/>
    <property type="project" value="TreeGrafter"/>
</dbReference>
<evidence type="ECO:0000313" key="11">
    <source>
        <dbReference type="Proteomes" id="UP000003374"/>
    </source>
</evidence>
<evidence type="ECO:0000256" key="7">
    <source>
        <dbReference type="ARBA" id="ARBA00048475"/>
    </source>
</evidence>
<evidence type="ECO:0000256" key="2">
    <source>
        <dbReference type="ARBA" id="ARBA00010190"/>
    </source>
</evidence>
<dbReference type="AlphaFoldDB" id="A4BSD1"/>
<gene>
    <name evidence="8" type="primary">purC</name>
    <name evidence="10" type="ORF">NB231_13391</name>
</gene>
<dbReference type="NCBIfam" id="NF010568">
    <property type="entry name" value="PRK13961.1"/>
    <property type="match status" value="1"/>
</dbReference>
<dbReference type="EMBL" id="AAOF01000009">
    <property type="protein sequence ID" value="EAR21391.1"/>
    <property type="molecule type" value="Genomic_DNA"/>
</dbReference>
<dbReference type="PANTHER" id="PTHR43700:SF1">
    <property type="entry name" value="PHOSPHORIBOSYLAMINOIMIDAZOLE-SUCCINOCARBOXAMIDE SYNTHASE"/>
    <property type="match status" value="1"/>
</dbReference>
<keyword evidence="11" id="KW-1185">Reference proteome</keyword>
<protein>
    <recommendedName>
        <fullName evidence="8">Phosphoribosylaminoimidazole-succinocarboxamide synthase</fullName>
        <ecNumber evidence="8">6.3.2.6</ecNumber>
    </recommendedName>
    <alternativeName>
        <fullName evidence="8">SAICAR synthetase</fullName>
    </alternativeName>
</protein>
<comment type="caution">
    <text evidence="10">The sequence shown here is derived from an EMBL/GenBank/DDBJ whole genome shotgun (WGS) entry which is preliminary data.</text>
</comment>
<organism evidence="10 11">
    <name type="scientific">Nitrococcus mobilis Nb-231</name>
    <dbReference type="NCBI Taxonomy" id="314278"/>
    <lineage>
        <taxon>Bacteria</taxon>
        <taxon>Pseudomonadati</taxon>
        <taxon>Pseudomonadota</taxon>
        <taxon>Gammaproteobacteria</taxon>
        <taxon>Chromatiales</taxon>
        <taxon>Ectothiorhodospiraceae</taxon>
        <taxon>Nitrococcus</taxon>
    </lineage>
</organism>
<reference evidence="10 11" key="1">
    <citation type="submission" date="2006-02" db="EMBL/GenBank/DDBJ databases">
        <authorList>
            <person name="Waterbury J."/>
            <person name="Ferriera S."/>
            <person name="Johnson J."/>
            <person name="Kravitz S."/>
            <person name="Halpern A."/>
            <person name="Remington K."/>
            <person name="Beeson K."/>
            <person name="Tran B."/>
            <person name="Rogers Y.-H."/>
            <person name="Friedman R."/>
            <person name="Venter J.C."/>
        </authorList>
    </citation>
    <scope>NUCLEOTIDE SEQUENCE [LARGE SCALE GENOMIC DNA]</scope>
    <source>
        <strain evidence="10 11">Nb-231</strain>
    </source>
</reference>
<feature type="domain" description="SAICAR synthetase/ADE2 N-terminal" evidence="9">
    <location>
        <begin position="19"/>
        <end position="270"/>
    </location>
</feature>
<dbReference type="CDD" id="cd01414">
    <property type="entry name" value="SAICAR_synt_Sc"/>
    <property type="match status" value="1"/>
</dbReference>
<dbReference type="NCBIfam" id="TIGR00081">
    <property type="entry name" value="purC"/>
    <property type="match status" value="1"/>
</dbReference>
<keyword evidence="3 8" id="KW-0436">Ligase</keyword>
<accession>A4BSD1</accession>
<dbReference type="eggNOG" id="COG0152">
    <property type="taxonomic scope" value="Bacteria"/>
</dbReference>
<dbReference type="GO" id="GO:0005524">
    <property type="term" value="F:ATP binding"/>
    <property type="evidence" value="ECO:0007669"/>
    <property type="project" value="UniProtKB-KW"/>
</dbReference>
<dbReference type="HOGENOM" id="CLU_045637_0_0_6"/>
<dbReference type="Pfam" id="PF01259">
    <property type="entry name" value="SAICAR_synt"/>
    <property type="match status" value="1"/>
</dbReference>
<keyword evidence="6 8" id="KW-0067">ATP-binding</keyword>
<dbReference type="RefSeq" id="WP_005003445.1">
    <property type="nucleotide sequence ID" value="NZ_CH672427.1"/>
</dbReference>
<dbReference type="EC" id="6.3.2.6" evidence="8"/>
<keyword evidence="5 8" id="KW-0658">Purine biosynthesis</keyword>
<name>A4BSD1_9GAMM</name>
<dbReference type="InterPro" id="IPR001636">
    <property type="entry name" value="SAICAR_synth"/>
</dbReference>
<dbReference type="UniPathway" id="UPA00074">
    <property type="reaction ID" value="UER00131"/>
</dbReference>
<evidence type="ECO:0000256" key="6">
    <source>
        <dbReference type="ARBA" id="ARBA00022840"/>
    </source>
</evidence>
<evidence type="ECO:0000256" key="1">
    <source>
        <dbReference type="ARBA" id="ARBA00004672"/>
    </source>
</evidence>
<comment type="catalytic activity">
    <reaction evidence="7 8">
        <text>5-amino-1-(5-phospho-D-ribosyl)imidazole-4-carboxylate + L-aspartate + ATP = (2S)-2-[5-amino-1-(5-phospho-beta-D-ribosyl)imidazole-4-carboxamido]succinate + ADP + phosphate + 2 H(+)</text>
        <dbReference type="Rhea" id="RHEA:22628"/>
        <dbReference type="ChEBI" id="CHEBI:15378"/>
        <dbReference type="ChEBI" id="CHEBI:29991"/>
        <dbReference type="ChEBI" id="CHEBI:30616"/>
        <dbReference type="ChEBI" id="CHEBI:43474"/>
        <dbReference type="ChEBI" id="CHEBI:58443"/>
        <dbReference type="ChEBI" id="CHEBI:77657"/>
        <dbReference type="ChEBI" id="CHEBI:456216"/>
        <dbReference type="EC" id="6.3.2.6"/>
    </reaction>
</comment>
<dbReference type="SUPFAM" id="SSF56104">
    <property type="entry name" value="SAICAR synthase-like"/>
    <property type="match status" value="1"/>
</dbReference>
<comment type="similarity">
    <text evidence="2 8">Belongs to the SAICAR synthetase family.</text>
</comment>
<keyword evidence="4 8" id="KW-0547">Nucleotide-binding</keyword>
<dbReference type="FunFam" id="3.30.470.20:FF:000015">
    <property type="entry name" value="Phosphoribosylaminoimidazole-succinocarboxamide synthase"/>
    <property type="match status" value="1"/>
</dbReference>
<dbReference type="Gene3D" id="3.30.470.20">
    <property type="entry name" value="ATP-grasp fold, B domain"/>
    <property type="match status" value="1"/>
</dbReference>
<dbReference type="HAMAP" id="MF_00137">
    <property type="entry name" value="SAICAR_synth"/>
    <property type="match status" value="1"/>
</dbReference>
<evidence type="ECO:0000259" key="9">
    <source>
        <dbReference type="Pfam" id="PF01259"/>
    </source>
</evidence>
<dbReference type="PANTHER" id="PTHR43700">
    <property type="entry name" value="PHOSPHORIBOSYLAMINOIMIDAZOLE-SUCCINOCARBOXAMIDE SYNTHASE"/>
    <property type="match status" value="1"/>
</dbReference>
<comment type="pathway">
    <text evidence="1 8">Purine metabolism; IMP biosynthesis via de novo pathway; 5-amino-1-(5-phospho-D-ribosyl)imidazole-4-carboxamide from 5-amino-1-(5-phospho-D-ribosyl)imidazole-4-carboxylate: step 1/2.</text>
</comment>
<dbReference type="STRING" id="314278.NB231_13391"/>
<evidence type="ECO:0000256" key="5">
    <source>
        <dbReference type="ARBA" id="ARBA00022755"/>
    </source>
</evidence>
<dbReference type="InterPro" id="IPR028923">
    <property type="entry name" value="SAICAR_synt/ADE2_N"/>
</dbReference>
<dbReference type="Proteomes" id="UP000003374">
    <property type="component" value="Unassembled WGS sequence"/>
</dbReference>
<evidence type="ECO:0000256" key="4">
    <source>
        <dbReference type="ARBA" id="ARBA00022741"/>
    </source>
</evidence>
<evidence type="ECO:0000256" key="8">
    <source>
        <dbReference type="HAMAP-Rule" id="MF_00137"/>
    </source>
</evidence>
<dbReference type="GO" id="GO:0006189">
    <property type="term" value="P:'de novo' IMP biosynthetic process"/>
    <property type="evidence" value="ECO:0007669"/>
    <property type="project" value="UniProtKB-UniRule"/>
</dbReference>
<evidence type="ECO:0000313" key="10">
    <source>
        <dbReference type="EMBL" id="EAR21391.1"/>
    </source>
</evidence>
<proteinExistence type="inferred from homology"/>
<evidence type="ECO:0000256" key="3">
    <source>
        <dbReference type="ARBA" id="ARBA00022598"/>
    </source>
</evidence>
<dbReference type="Gene3D" id="3.30.200.20">
    <property type="entry name" value="Phosphorylase Kinase, domain 1"/>
    <property type="match status" value="1"/>
</dbReference>
<dbReference type="GO" id="GO:0004639">
    <property type="term" value="F:phosphoribosylaminoimidazolesuccinocarboxamide synthase activity"/>
    <property type="evidence" value="ECO:0007669"/>
    <property type="project" value="UniProtKB-UniRule"/>
</dbReference>
<sequence length="299" mass="33679">MATVPETLFKSQLTDLRLVQRGKVRDIYEIDDARLLIVTTDRLSAFDVILPDPIPGKGIILTALSRFWFERTRPIIGNHLLADPLESVLTRASEVRQVQSRAMVVRRLQPLPIEAVARGYLVGSAWNEYRRSGQVCGIPLPPGLQQADQLPEPIFTPATKATAGSHDQNIDFAQTVQILGHDTAEQVRRMTLKIYNEATSYARRCGIIIADTKFEFARDHDGQLLLIDEILTPDSSRFWPADQYRSGSSPPSFDKQFVRDYLASLAWDQTTPGPRLPAKIIAQTAEKYREAQRRLVEAD</sequence>